<dbReference type="PANTHER" id="PTHR10983">
    <property type="entry name" value="1-ACYLGLYCEROL-3-PHOSPHATE ACYLTRANSFERASE-RELATED"/>
    <property type="match status" value="1"/>
</dbReference>
<dbReference type="InterPro" id="IPR032098">
    <property type="entry name" value="Acyltransf_C"/>
</dbReference>
<evidence type="ECO:0000313" key="7">
    <source>
        <dbReference type="Proteomes" id="UP001447188"/>
    </source>
</evidence>
<accession>A0ABR3GWJ3</accession>
<keyword evidence="4" id="KW-1133">Transmembrane helix</keyword>
<keyword evidence="4" id="KW-0812">Transmembrane</keyword>
<keyword evidence="2" id="KW-0808">Transferase</keyword>
<dbReference type="EMBL" id="JBBBZM010000004">
    <property type="protein sequence ID" value="KAL0640322.1"/>
    <property type="molecule type" value="Genomic_DNA"/>
</dbReference>
<organism evidence="6 7">
    <name type="scientific">Discina gigas</name>
    <dbReference type="NCBI Taxonomy" id="1032678"/>
    <lineage>
        <taxon>Eukaryota</taxon>
        <taxon>Fungi</taxon>
        <taxon>Dikarya</taxon>
        <taxon>Ascomycota</taxon>
        <taxon>Pezizomycotina</taxon>
        <taxon>Pezizomycetes</taxon>
        <taxon>Pezizales</taxon>
        <taxon>Discinaceae</taxon>
        <taxon>Discina</taxon>
    </lineage>
</organism>
<evidence type="ECO:0000256" key="4">
    <source>
        <dbReference type="SAM" id="Phobius"/>
    </source>
</evidence>
<keyword evidence="4" id="KW-0472">Membrane</keyword>
<comment type="similarity">
    <text evidence="1">Belongs to the 1-acyl-sn-glycerol-3-phosphate acyltransferase family.</text>
</comment>
<gene>
    <name evidence="6" type="ORF">Q9L58_000602</name>
</gene>
<dbReference type="Proteomes" id="UP001447188">
    <property type="component" value="Unassembled WGS sequence"/>
</dbReference>
<dbReference type="Pfam" id="PF16076">
    <property type="entry name" value="Acyltransf_C"/>
    <property type="match status" value="1"/>
</dbReference>
<dbReference type="SUPFAM" id="SSF69593">
    <property type="entry name" value="Glycerol-3-phosphate (1)-acyltransferase"/>
    <property type="match status" value="1"/>
</dbReference>
<evidence type="ECO:0000256" key="2">
    <source>
        <dbReference type="ARBA" id="ARBA00022679"/>
    </source>
</evidence>
<evidence type="ECO:0000256" key="1">
    <source>
        <dbReference type="ARBA" id="ARBA00008655"/>
    </source>
</evidence>
<dbReference type="Pfam" id="PF01553">
    <property type="entry name" value="Acyltransferase"/>
    <property type="match status" value="1"/>
</dbReference>
<protein>
    <recommendedName>
        <fullName evidence="5">Phospholipid/glycerol acyltransferase domain-containing protein</fullName>
    </recommendedName>
</protein>
<dbReference type="InterPro" id="IPR002123">
    <property type="entry name" value="Plipid/glycerol_acylTrfase"/>
</dbReference>
<comment type="caution">
    <text evidence="6">The sequence shown here is derived from an EMBL/GenBank/DDBJ whole genome shotgun (WGS) entry which is preliminary data.</text>
</comment>
<feature type="domain" description="Phospholipid/glycerol acyltransferase" evidence="5">
    <location>
        <begin position="89"/>
        <end position="230"/>
    </location>
</feature>
<dbReference type="CDD" id="cd07990">
    <property type="entry name" value="LPLAT_LCLAT1-like"/>
    <property type="match status" value="1"/>
</dbReference>
<evidence type="ECO:0000259" key="5">
    <source>
        <dbReference type="SMART" id="SM00563"/>
    </source>
</evidence>
<dbReference type="PANTHER" id="PTHR10983:SF24">
    <property type="entry name" value="1-ACYLGLYCEROL-3-PHOSPHATE O-ACYLTRANSFERASE 3, ISOFORM E-RELATED"/>
    <property type="match status" value="1"/>
</dbReference>
<proteinExistence type="inferred from homology"/>
<feature type="transmembrane region" description="Helical" evidence="4">
    <location>
        <begin position="21"/>
        <end position="45"/>
    </location>
</feature>
<keyword evidence="7" id="KW-1185">Reference proteome</keyword>
<reference evidence="6 7" key="1">
    <citation type="submission" date="2024-02" db="EMBL/GenBank/DDBJ databases">
        <title>Discinaceae phylogenomics.</title>
        <authorList>
            <person name="Dirks A.C."/>
            <person name="James T.Y."/>
        </authorList>
    </citation>
    <scope>NUCLEOTIDE SEQUENCE [LARGE SCALE GENOMIC DNA]</scope>
    <source>
        <strain evidence="6 7">ACD0624</strain>
    </source>
</reference>
<evidence type="ECO:0000313" key="6">
    <source>
        <dbReference type="EMBL" id="KAL0640322.1"/>
    </source>
</evidence>
<dbReference type="SMART" id="SM00563">
    <property type="entry name" value="PlsC"/>
    <property type="match status" value="1"/>
</dbReference>
<keyword evidence="3" id="KW-0012">Acyltransferase</keyword>
<name>A0ABR3GWJ3_9PEZI</name>
<sequence>MATTHRSASSPQGILRALTFLIPWSLHLLLANLLLTLTLVPSLFIPLQTYAFNSQIAYSVWKAIQNLFERKRGARISFSGDPLPQHENALVVANHVSWTDFYLIQAVAARAGMLGSSRYFAKSQLKWVPLLGWGLVAMGMPMVTRDWTSDRREFQALFEGIKNGGWPICKLLPPIRTKTWPLLNRFSGLIAYSESTRFTQKKWEETREFLSSRGKSALPYVLYPRTKGFVAAVQSLRNDSQIKHVYDLTLAYSRAGKGGFMSAPTIWESFAFARVSPPWKFHVHIRRFELKDLPEDEEGVRDWLEGRWAEKSKILQGMEGEWTEFEGLGELIDYQ</sequence>
<evidence type="ECO:0000256" key="3">
    <source>
        <dbReference type="ARBA" id="ARBA00023315"/>
    </source>
</evidence>